<dbReference type="EMBL" id="CCCS020000017">
    <property type="protein sequence ID" value="CDQ09231.1"/>
    <property type="molecule type" value="Genomic_DNA"/>
</dbReference>
<dbReference type="AlphaFoldDB" id="A0A060ULK1"/>
<dbReference type="EMBL" id="LT841305">
    <property type="protein sequence ID" value="SMH64902.1"/>
    <property type="molecule type" value="Genomic_DNA"/>
</dbReference>
<evidence type="ECO:0000313" key="1">
    <source>
        <dbReference type="EMBL" id="CDQ09231.1"/>
    </source>
</evidence>
<gene>
    <name evidence="2" type="ORF">AFERRI_10936</name>
    <name evidence="1" type="ORF">AFERRI_240065</name>
</gene>
<proteinExistence type="predicted"/>
<sequence length="268" mass="29741">MNRDDAQRIITSVAAANLPKNTRRYKWTFLDGGLGKNALGYSVDHQPVEGKIIYTDGEIVVLKQGAKAVFTAVDHAILPESATFNVDDQVRITPYSRRRFDGTFLYEPVKSADGFSVTYHIGESVSYLPLDKGTITSQYLLDMIDLLERGKTNSYRTIAQVLIDAGATLEPLQVNDDPDPENIIKSPPAITFRIQCAKLSGYLNVFYDRAMDYYGINVMDGCGTIVDTISDIAFTCMAGVIQDLVDDEAWRVAKVEILQKVRPARKAS</sequence>
<protein>
    <submittedName>
        <fullName evidence="1">Uncharacterized protein</fullName>
    </submittedName>
</protein>
<organism evidence="1">
    <name type="scientific">Acidithiobacillus ferrivorans</name>
    <dbReference type="NCBI Taxonomy" id="160808"/>
    <lineage>
        <taxon>Bacteria</taxon>
        <taxon>Pseudomonadati</taxon>
        <taxon>Pseudomonadota</taxon>
        <taxon>Acidithiobacillia</taxon>
        <taxon>Acidithiobacillales</taxon>
        <taxon>Acidithiobacillaceae</taxon>
        <taxon>Acidithiobacillus</taxon>
    </lineage>
</organism>
<reference evidence="1" key="2">
    <citation type="submission" date="2014-07" db="EMBL/GenBank/DDBJ databases">
        <title>Initial genome analysis of the psychrotolerant acidophile Acidithiobacillus ferrivorans CF27: insights into iron and sulfur oxidation pathways and into biofilm formation.</title>
        <authorList>
            <person name="Talla E."/>
            <person name="Hedrich S."/>
            <person name="Mangenot S."/>
            <person name="Ji B."/>
            <person name="Johnson D.B."/>
            <person name="Barbe V."/>
            <person name="Bonnefoy V."/>
        </authorList>
    </citation>
    <scope>NUCLEOTIDE SEQUENCE [LARGE SCALE GENOMIC DNA]</scope>
    <source>
        <strain evidence="1">CF27</strain>
    </source>
</reference>
<reference evidence="1" key="1">
    <citation type="submission" date="2014-03" db="EMBL/GenBank/DDBJ databases">
        <authorList>
            <person name="Genoscope - CEA"/>
        </authorList>
    </citation>
    <scope>NUCLEOTIDE SEQUENCE [LARGE SCALE GENOMIC DNA]</scope>
    <source>
        <strain evidence="1">CF27</strain>
    </source>
</reference>
<dbReference type="Proteomes" id="UP000193925">
    <property type="component" value="Chromosome AFERRI"/>
</dbReference>
<evidence type="ECO:0000313" key="2">
    <source>
        <dbReference type="EMBL" id="SMH64902.1"/>
    </source>
</evidence>
<evidence type="ECO:0000313" key="3">
    <source>
        <dbReference type="Proteomes" id="UP000193925"/>
    </source>
</evidence>
<reference evidence="2 3" key="3">
    <citation type="submission" date="2017-03" db="EMBL/GenBank/DDBJ databases">
        <authorList>
            <person name="Regsiter A."/>
            <person name="William W."/>
        </authorList>
    </citation>
    <scope>NUCLEOTIDE SEQUENCE [LARGE SCALE GENOMIC DNA]</scope>
    <source>
        <strain evidence="2">PRJEB5721</strain>
    </source>
</reference>
<keyword evidence="3" id="KW-1185">Reference proteome</keyword>
<dbReference type="RefSeq" id="WP_035191642.1">
    <property type="nucleotide sequence ID" value="NZ_CCCS020000017.1"/>
</dbReference>
<accession>A0A060ULK1</accession>
<name>A0A060ULK1_9PROT</name>